<dbReference type="EMBL" id="JACWUN010000005">
    <property type="protein sequence ID" value="MBD1400276.1"/>
    <property type="molecule type" value="Genomic_DNA"/>
</dbReference>
<comment type="caution">
    <text evidence="1">The sequence shown here is derived from an EMBL/GenBank/DDBJ whole genome shotgun (WGS) entry which is preliminary data.</text>
</comment>
<name>A0A8J6UR14_9BACT</name>
<dbReference type="RefSeq" id="WP_191154559.1">
    <property type="nucleotide sequence ID" value="NZ_JACWUN010000005.1"/>
</dbReference>
<organism evidence="1 2">
    <name type="scientific">Pelovirga terrestris</name>
    <dbReference type="NCBI Taxonomy" id="2771352"/>
    <lineage>
        <taxon>Bacteria</taxon>
        <taxon>Pseudomonadati</taxon>
        <taxon>Thermodesulfobacteriota</taxon>
        <taxon>Desulfuromonadia</taxon>
        <taxon>Geobacterales</taxon>
        <taxon>Geobacteraceae</taxon>
        <taxon>Pelovirga</taxon>
    </lineage>
</organism>
<dbReference type="AlphaFoldDB" id="A0A8J6UR14"/>
<evidence type="ECO:0000313" key="1">
    <source>
        <dbReference type="EMBL" id="MBD1400276.1"/>
    </source>
</evidence>
<sequence length="51" mass="5636">MAIFVLHRIGVPMARDAIVSRWVIPDRLLSPSMATNTLATETPTLRKDSGE</sequence>
<proteinExistence type="predicted"/>
<protein>
    <submittedName>
        <fullName evidence="1">Uncharacterized protein</fullName>
    </submittedName>
</protein>
<dbReference type="Proteomes" id="UP000632828">
    <property type="component" value="Unassembled WGS sequence"/>
</dbReference>
<accession>A0A8J6UR14</accession>
<reference evidence="1" key="1">
    <citation type="submission" date="2020-09" db="EMBL/GenBank/DDBJ databases">
        <title>Pelobacter alkaliphilus sp. nov., a novel anaerobic arsenate-reducing bacterium from terrestrial mud volcano.</title>
        <authorList>
            <person name="Khomyakova M.A."/>
            <person name="Merkel A.Y."/>
            <person name="Slobodkin A.I."/>
        </authorList>
    </citation>
    <scope>NUCLEOTIDE SEQUENCE</scope>
    <source>
        <strain evidence="1">M08fum</strain>
    </source>
</reference>
<keyword evidence="2" id="KW-1185">Reference proteome</keyword>
<gene>
    <name evidence="1" type="ORF">ICT70_06300</name>
</gene>
<evidence type="ECO:0000313" key="2">
    <source>
        <dbReference type="Proteomes" id="UP000632828"/>
    </source>
</evidence>